<proteinExistence type="predicted"/>
<reference evidence="2" key="1">
    <citation type="submission" date="2023-07" db="EMBL/GenBank/DDBJ databases">
        <authorList>
            <consortium name="CYATHOMIX"/>
        </authorList>
    </citation>
    <scope>NUCLEOTIDE SEQUENCE</scope>
    <source>
        <strain evidence="2">N/A</strain>
    </source>
</reference>
<evidence type="ECO:0000313" key="2">
    <source>
        <dbReference type="EMBL" id="CAJ0598723.1"/>
    </source>
</evidence>
<feature type="compositionally biased region" description="Polar residues" evidence="1">
    <location>
        <begin position="120"/>
        <end position="136"/>
    </location>
</feature>
<keyword evidence="3" id="KW-1185">Reference proteome</keyword>
<feature type="region of interest" description="Disordered" evidence="1">
    <location>
        <begin position="116"/>
        <end position="143"/>
    </location>
</feature>
<name>A0AA36GUV8_CYLNA</name>
<protein>
    <submittedName>
        <fullName evidence="2">Uncharacterized protein</fullName>
    </submittedName>
</protein>
<dbReference type="AlphaFoldDB" id="A0AA36GUV8"/>
<dbReference type="EMBL" id="CATQJL010000223">
    <property type="protein sequence ID" value="CAJ0598723.1"/>
    <property type="molecule type" value="Genomic_DNA"/>
</dbReference>
<accession>A0AA36GUV8</accession>
<dbReference type="Proteomes" id="UP001176961">
    <property type="component" value="Unassembled WGS sequence"/>
</dbReference>
<evidence type="ECO:0000313" key="3">
    <source>
        <dbReference type="Proteomes" id="UP001176961"/>
    </source>
</evidence>
<evidence type="ECO:0000256" key="1">
    <source>
        <dbReference type="SAM" id="MobiDB-lite"/>
    </source>
</evidence>
<sequence length="143" mass="15366">MLMSCRMLIFVSNGSLFSFSVVDSLIKIVLERFTTAIRMATNAFLNDAKVVSIANGELSSLALNNEAMDASKPPQPSPEVLPDEICVYSNAVVEALNGLLRALCCATPAKRTSARKEFTPSFTTGSQGLGCRTSSSLKKKPEE</sequence>
<comment type="caution">
    <text evidence="2">The sequence shown here is derived from an EMBL/GenBank/DDBJ whole genome shotgun (WGS) entry which is preliminary data.</text>
</comment>
<organism evidence="2 3">
    <name type="scientific">Cylicocyclus nassatus</name>
    <name type="common">Nematode worm</name>
    <dbReference type="NCBI Taxonomy" id="53992"/>
    <lineage>
        <taxon>Eukaryota</taxon>
        <taxon>Metazoa</taxon>
        <taxon>Ecdysozoa</taxon>
        <taxon>Nematoda</taxon>
        <taxon>Chromadorea</taxon>
        <taxon>Rhabditida</taxon>
        <taxon>Rhabditina</taxon>
        <taxon>Rhabditomorpha</taxon>
        <taxon>Strongyloidea</taxon>
        <taxon>Strongylidae</taxon>
        <taxon>Cylicocyclus</taxon>
    </lineage>
</organism>
<gene>
    <name evidence="2" type="ORF">CYNAS_LOCUS10706</name>
</gene>